<keyword evidence="2" id="KW-1185">Reference proteome</keyword>
<feature type="non-terminal residue" evidence="1">
    <location>
        <position position="76"/>
    </location>
</feature>
<proteinExistence type="predicted"/>
<evidence type="ECO:0000313" key="2">
    <source>
        <dbReference type="Proteomes" id="UP000257559"/>
    </source>
</evidence>
<dbReference type="AlphaFoldDB" id="A0A3B0PLA1"/>
<accession>A0A3B0PLA1</accession>
<name>A0A3B0PLA1_9BACT</name>
<evidence type="ECO:0000313" key="1">
    <source>
        <dbReference type="EMBL" id="SYV97439.1"/>
    </source>
</evidence>
<reference evidence="2" key="1">
    <citation type="submission" date="2018-06" db="EMBL/GenBank/DDBJ databases">
        <authorList>
            <consortium name="Pathogen Informatics"/>
        </authorList>
    </citation>
    <scope>NUCLEOTIDE SEQUENCE [LARGE SCALE GENOMIC DNA]</scope>
    <source>
        <strain evidence="2">NCTC10132</strain>
    </source>
</reference>
<sequence>MKKNVKKILSSFFISSPLSLLPIAFISSNTATNKSSELYKLTFPIESLTFKNESFNLKQKVNFVVSKNIKKEIFTW</sequence>
<organism evidence="1 2">
    <name type="scientific">Mycoplasmopsis edwardii</name>
    <dbReference type="NCBI Taxonomy" id="53558"/>
    <lineage>
        <taxon>Bacteria</taxon>
        <taxon>Bacillati</taxon>
        <taxon>Mycoplasmatota</taxon>
        <taxon>Mycoplasmoidales</taxon>
        <taxon>Metamycoplasmataceae</taxon>
        <taxon>Mycoplasmopsis</taxon>
    </lineage>
</organism>
<protein>
    <submittedName>
        <fullName evidence="1">Uncharacterized protein</fullName>
    </submittedName>
</protein>
<gene>
    <name evidence="1" type="ORF">NCTC10132_00804</name>
</gene>
<dbReference type="EMBL" id="LS991951">
    <property type="protein sequence ID" value="SYV97439.1"/>
    <property type="molecule type" value="Genomic_DNA"/>
</dbReference>
<dbReference type="Proteomes" id="UP000257559">
    <property type="component" value="Chromosome"/>
</dbReference>
<dbReference type="KEGG" id="medw:NCTC10132_00804"/>